<evidence type="ECO:0000313" key="1">
    <source>
        <dbReference type="EMBL" id="KAK1768821.1"/>
    </source>
</evidence>
<reference evidence="1" key="1">
    <citation type="submission" date="2023-06" db="EMBL/GenBank/DDBJ databases">
        <title>Genome-scale phylogeny and comparative genomics of the fungal order Sordariales.</title>
        <authorList>
            <consortium name="Lawrence Berkeley National Laboratory"/>
            <person name="Hensen N."/>
            <person name="Bonometti L."/>
            <person name="Westerberg I."/>
            <person name="Brannstrom I.O."/>
            <person name="Guillou S."/>
            <person name="Cros-Aarteil S."/>
            <person name="Calhoun S."/>
            <person name="Haridas S."/>
            <person name="Kuo A."/>
            <person name="Mondo S."/>
            <person name="Pangilinan J."/>
            <person name="Riley R."/>
            <person name="Labutti K."/>
            <person name="Andreopoulos B."/>
            <person name="Lipzen A."/>
            <person name="Chen C."/>
            <person name="Yanf M."/>
            <person name="Daum C."/>
            <person name="Ng V."/>
            <person name="Clum A."/>
            <person name="Steindorff A."/>
            <person name="Ohm R."/>
            <person name="Martin F."/>
            <person name="Silar P."/>
            <person name="Natvig D."/>
            <person name="Lalanne C."/>
            <person name="Gautier V."/>
            <person name="Ament-Velasquez S.L."/>
            <person name="Kruys A."/>
            <person name="Hutchinson M.I."/>
            <person name="Powell A.J."/>
            <person name="Barry K."/>
            <person name="Miller A.N."/>
            <person name="Grigoriev I.V."/>
            <person name="Debuchy R."/>
            <person name="Gladieux P."/>
            <person name="Thoren M.H."/>
            <person name="Johannesson H."/>
        </authorList>
    </citation>
    <scope>NUCLEOTIDE SEQUENCE</scope>
    <source>
        <strain evidence="1">8032-3</strain>
    </source>
</reference>
<dbReference type="AlphaFoldDB" id="A0AAJ0FHQ0"/>
<dbReference type="GeneID" id="85307112"/>
<evidence type="ECO:0000313" key="2">
    <source>
        <dbReference type="Proteomes" id="UP001244011"/>
    </source>
</evidence>
<dbReference type="EMBL" id="MU839004">
    <property type="protein sequence ID" value="KAK1768821.1"/>
    <property type="molecule type" value="Genomic_DNA"/>
</dbReference>
<name>A0AAJ0FHQ0_9PEZI</name>
<sequence>MTGLRYVDLGLCQLVALQGTAMGQQLRDAEPWNGVILFRLQTAGVLVKSIIEKQVPDLQRLHLHGGTQSLPSQAVAGHYPNLKKLQITLSPTGYRMDEFGTMSAIAVRKPKRISRR</sequence>
<dbReference type="Proteomes" id="UP001244011">
    <property type="component" value="Unassembled WGS sequence"/>
</dbReference>
<keyword evidence="2" id="KW-1185">Reference proteome</keyword>
<proteinExistence type="predicted"/>
<gene>
    <name evidence="1" type="ORF">QBC33DRAFT_361627</name>
</gene>
<accession>A0AAJ0FHQ0</accession>
<comment type="caution">
    <text evidence="1">The sequence shown here is derived from an EMBL/GenBank/DDBJ whole genome shotgun (WGS) entry which is preliminary data.</text>
</comment>
<protein>
    <submittedName>
        <fullName evidence="1">Uncharacterized protein</fullName>
    </submittedName>
</protein>
<dbReference type="RefSeq" id="XP_060285034.1">
    <property type="nucleotide sequence ID" value="XM_060423925.1"/>
</dbReference>
<organism evidence="1 2">
    <name type="scientific">Phialemonium atrogriseum</name>
    <dbReference type="NCBI Taxonomy" id="1093897"/>
    <lineage>
        <taxon>Eukaryota</taxon>
        <taxon>Fungi</taxon>
        <taxon>Dikarya</taxon>
        <taxon>Ascomycota</taxon>
        <taxon>Pezizomycotina</taxon>
        <taxon>Sordariomycetes</taxon>
        <taxon>Sordariomycetidae</taxon>
        <taxon>Cephalothecales</taxon>
        <taxon>Cephalothecaceae</taxon>
        <taxon>Phialemonium</taxon>
    </lineage>
</organism>